<feature type="domain" description="EF-hand" evidence="5">
    <location>
        <begin position="1691"/>
        <end position="1726"/>
    </location>
</feature>
<dbReference type="PANTHER" id="PTHR34524:SF6">
    <property type="entry name" value="CALCYPHOSINE LIKE"/>
    <property type="match status" value="1"/>
</dbReference>
<feature type="region of interest" description="Disordered" evidence="4">
    <location>
        <begin position="1287"/>
        <end position="1308"/>
    </location>
</feature>
<feature type="domain" description="EF-hand" evidence="5">
    <location>
        <begin position="1336"/>
        <end position="1371"/>
    </location>
</feature>
<accession>A0A5J4YSK9</accession>
<feature type="domain" description="EF-hand" evidence="5">
    <location>
        <begin position="853"/>
        <end position="888"/>
    </location>
</feature>
<keyword evidence="2" id="KW-0677">Repeat</keyword>
<feature type="domain" description="EF-hand" evidence="5">
    <location>
        <begin position="577"/>
        <end position="612"/>
    </location>
</feature>
<feature type="domain" description="EF-hand" evidence="5">
    <location>
        <begin position="1581"/>
        <end position="1616"/>
    </location>
</feature>
<dbReference type="InterPro" id="IPR018247">
    <property type="entry name" value="EF_Hand_1_Ca_BS"/>
</dbReference>
<comment type="caution">
    <text evidence="6">The sequence shown here is derived from an EMBL/GenBank/DDBJ whole genome shotgun (WGS) entry which is preliminary data.</text>
</comment>
<dbReference type="EMBL" id="VRMN01000005">
    <property type="protein sequence ID" value="KAA8494316.1"/>
    <property type="molecule type" value="Genomic_DNA"/>
</dbReference>
<feature type="region of interest" description="Disordered" evidence="4">
    <location>
        <begin position="503"/>
        <end position="527"/>
    </location>
</feature>
<feature type="domain" description="EF-hand" evidence="5">
    <location>
        <begin position="119"/>
        <end position="154"/>
    </location>
</feature>
<dbReference type="Pfam" id="PF13202">
    <property type="entry name" value="EF-hand_5"/>
    <property type="match status" value="4"/>
</dbReference>
<keyword evidence="7" id="KW-1185">Reference proteome</keyword>
<sequence length="2312" mass="257595">MSARASAEELPHEFLARLQPVLQYITELAVCARPRNVPKFLAQALVLKYSVSQDALSDAQLADFADAIEDLPPPSRTRKGSSATAGDETAIDGEDEEDPSFAMYLNAKALLSMDLESPEAEDLLYPIFRHFDQNNDGYLDLKEFQDAIDAAAIGLSEDEIAGELRDHDPELEGQISFFAFKPVCVELICAVFARAAALEVHEESLGEAMAKASATIKGYSKADLGSLFSSVFCEYDLDEDENITYEEFAACIVNENLGLSADEIDALCKKADPESTFLISYERFVPVYAEIMYLNQVRELLREEAISLMLTSGTVGELAAHLQNVFQSFDEGSGRFSPEQLAVILSEAGLSLSRMLLATMVGMAAVDSDGTVDYSLYIATGAYLLNYYRKCKAMKRHKSVRTMNRMSSQDLNARVIARATGGQSVADFSESVRQAFGLLDEDGDGFIGRDELLRHFEQQGATNVDEDVVDAMIHSFGVGKLHQLNVVGFRRVVYELMKEMHAGDDTRSASGSARRISNRSGSGVHVDDLDVSDEYFDSGDAAGEDDGVSDEIEDTELEYLRYSELDEQRRQFQELFAEDVRMRKIFSNFDPDGTGVLDFRVLSRAIRKLEILKEMPAASKMGMLAMLGYKQQQTQQNDDEDENNMMNYEAFCNLIAALITDNDQQDNVDRFLLELLDKVPTRKVGFSPAQPGPGGPGGAGTKFNRTFTRGFSVDPVLASESAAFVRSSSDREFIMDAALVESIMKMSLAEFDDQLCAAFVKADQNEDDRLDLPELLGYFRSQKLPLGYGATRALIDLFGEPESQSVDINGFRRIVYDVVILFEKESQQEQLEEKDEEVQRMMQHRAMSVRSARQDGRLQLLFDAWDTQHRGYVDFSDLVRAIAKLETLAGSGAARSSDDRTDDGRQNGAGSAARMALRALMKYDSHKQNRLDLDAFANVIVDLCVSQFGTADFGSLADHLLSVARNKSIPVIRANSSRNLGSPGAMSMGQRSQSSMAMNSTTTVMSDRPAALARAKSVKMLDNKVEELLGITVEMFVHELRVAFDEADVGGDGLLDFDELFPYLKAQKMLLDEQSVRTLIELFDVTGAGHVDFRGFKTFCYDMIVEFASFVDNNEDDTGLGRENIDTNATAGLTDRMSSHATGAGVPPKSGSPSSLQALSIQNGAQDARMRQLFEAWDVGGKGFVDFSDLASAMRQLDLMQSASGAVRLALHALLAHDTRANQTLDYAAFTSLIIELCEQRYGVSFNELADSLLESAMTTRAARSTVEDTSGKDLPQTMPRHLSRKMSRNMSRNMSRTMSRSNTNTTGSRPFLRSATAKYLNKDKLENMLGVSVEEFTEELKEAFIDADEDGDGFLNFEELQSYLLKNKFVLSAQAIQSLVLAFNCALEPSAAPHIDFRGFKKIIYDMSVEFAAMVPEALTEESLQRRKEIRRTRESPLLAAVFSAWDTNQKGFIDFRDLATALRGFEKARGVEEEQRLTLYAMLAVDFRGERQRKSRLTLDHFAEFVTDLCEERFGFEFDEIAEYLLQAAPQYTASSAPWPSADETSEGADQTPLFARAGASVKMDAERVENMLGISVEQFKHELQESFLEADRDGDGYLSIEEFEAYVATQKLALDASGIRSLFELFGEDESKSRGGTHGQPRIDFRAFRQIIYDIMIEFAIAEGYKQFDVTMSQSMNVEANRALLRAKRDPRMRELFSAWDHDQKGHVDFRDIAEELKSLDGIRDADATVRLTVHALLAYDHRGDFHLAYDEFAALIVELCRDEYGIEFGAVADHLLTQADKVKAKKASSSDEQGIEPTARMKSSASSRATGMGSRALSRSLSRSNSRAGSGLVLGSRSQSRLQRDLEHHADAMASERTAPLFSRTKTALKFDVRKIASIFGMTVGEFMEHLRASFADADRDRDGYLDHREFFNFVERHDLPLDARGVRAVLRKFKADSAEGEASRVPQIDFAGFKHIYYDILVEFASRELGETVRAQQSDAAVRAIMADPRLKSLFQLWGTGGASATGTLAVSDLTRALSRIYRVERGEVAAQATVRSLVGEEHVPAPTDHVDPNQPLRPTNRRKNLSYLEFALFMLDFVDEFYDDEFENVAEGLLRIARLEDDEGGDEEREPKRERERTARRSTSSHSRQDSSDDVLAGIEGVVRVKSEVGDESKEPLPQKSVRIKQEPLELTTPQDVEPSQEARTAAERLRSFGQRGRTLRLTDMAKVEKVLGIPAEQFNQELKQSFLSADKNRDGYLDYAELLQYMKDMNTAMSEQEIQALILKFDVTHNSDSDYSKSKIDFRTFKRISFDLLMALADEAAGVAA</sequence>
<keyword evidence="3" id="KW-0106">Calcium</keyword>
<feature type="region of interest" description="Disordered" evidence="4">
    <location>
        <begin position="1137"/>
        <end position="1157"/>
    </location>
</feature>
<keyword evidence="1" id="KW-0479">Metal-binding</keyword>
<evidence type="ECO:0000256" key="4">
    <source>
        <dbReference type="SAM" id="MobiDB-lite"/>
    </source>
</evidence>
<dbReference type="PANTHER" id="PTHR34524">
    <property type="entry name" value="CALCYPHOSIN"/>
    <property type="match status" value="1"/>
</dbReference>
<organism evidence="6 7">
    <name type="scientific">Porphyridium purpureum</name>
    <name type="common">Red alga</name>
    <name type="synonym">Porphyridium cruentum</name>
    <dbReference type="NCBI Taxonomy" id="35688"/>
    <lineage>
        <taxon>Eukaryota</taxon>
        <taxon>Rhodophyta</taxon>
        <taxon>Bangiophyceae</taxon>
        <taxon>Porphyridiales</taxon>
        <taxon>Porphyridiaceae</taxon>
        <taxon>Porphyridium</taxon>
    </lineage>
</organism>
<evidence type="ECO:0000259" key="5">
    <source>
        <dbReference type="PROSITE" id="PS50222"/>
    </source>
</evidence>
<dbReference type="CDD" id="cd00051">
    <property type="entry name" value="EFh"/>
    <property type="match status" value="3"/>
</dbReference>
<reference evidence="7" key="1">
    <citation type="journal article" date="2019" name="Nat. Commun.">
        <title>Expansion of phycobilisome linker gene families in mesophilic red algae.</title>
        <authorList>
            <person name="Lee J."/>
            <person name="Kim D."/>
            <person name="Bhattacharya D."/>
            <person name="Yoon H.S."/>
        </authorList>
    </citation>
    <scope>NUCLEOTIDE SEQUENCE [LARGE SCALE GENOMIC DNA]</scope>
    <source>
        <strain evidence="7">CCMP 1328</strain>
    </source>
</reference>
<dbReference type="InterPro" id="IPR011992">
    <property type="entry name" value="EF-hand-dom_pair"/>
</dbReference>
<feature type="domain" description="EF-hand" evidence="5">
    <location>
        <begin position="1035"/>
        <end position="1070"/>
    </location>
</feature>
<dbReference type="InterPro" id="IPR002048">
    <property type="entry name" value="EF_hand_dom"/>
</dbReference>
<gene>
    <name evidence="6" type="ORF">FVE85_4291</name>
</gene>
<feature type="domain" description="EF-hand" evidence="5">
    <location>
        <begin position="1165"/>
        <end position="1200"/>
    </location>
</feature>
<dbReference type="OrthoDB" id="26525at2759"/>
<dbReference type="Gene3D" id="1.10.238.10">
    <property type="entry name" value="EF-hand"/>
    <property type="match status" value="11"/>
</dbReference>
<evidence type="ECO:0000256" key="1">
    <source>
        <dbReference type="ARBA" id="ARBA00022723"/>
    </source>
</evidence>
<protein>
    <submittedName>
        <fullName evidence="6">Calmodulin-4</fullName>
    </submittedName>
</protein>
<evidence type="ECO:0000313" key="6">
    <source>
        <dbReference type="EMBL" id="KAA8494316.1"/>
    </source>
</evidence>
<feature type="compositionally biased region" description="Basic and acidic residues" evidence="4">
    <location>
        <begin position="2115"/>
        <end position="2125"/>
    </location>
</feature>
<feature type="domain" description="EF-hand" evidence="5">
    <location>
        <begin position="427"/>
        <end position="462"/>
    </location>
</feature>
<feature type="compositionally biased region" description="Low complexity" evidence="4">
    <location>
        <begin position="1289"/>
        <end position="1307"/>
    </location>
</feature>
<feature type="region of interest" description="Disordered" evidence="4">
    <location>
        <begin position="69"/>
        <end position="97"/>
    </location>
</feature>
<proteinExistence type="predicted"/>
<feature type="region of interest" description="Disordered" evidence="4">
    <location>
        <begin position="2045"/>
        <end position="2066"/>
    </location>
</feature>
<name>A0A5J4YSK9_PORPP</name>
<dbReference type="Proteomes" id="UP000324585">
    <property type="component" value="Unassembled WGS sequence"/>
</dbReference>
<evidence type="ECO:0000256" key="2">
    <source>
        <dbReference type="ARBA" id="ARBA00022737"/>
    </source>
</evidence>
<dbReference type="Pfam" id="PF13499">
    <property type="entry name" value="EF-hand_7"/>
    <property type="match status" value="3"/>
</dbReference>
<feature type="domain" description="EF-hand" evidence="5">
    <location>
        <begin position="2224"/>
        <end position="2259"/>
    </location>
</feature>
<feature type="compositionally biased region" description="Basic and acidic residues" evidence="4">
    <location>
        <begin position="2149"/>
        <end position="2163"/>
    </location>
</feature>
<dbReference type="PROSITE" id="PS50222">
    <property type="entry name" value="EF_HAND_2"/>
    <property type="match status" value="13"/>
</dbReference>
<dbReference type="InterPro" id="IPR051581">
    <property type="entry name" value="Ca-bind"/>
</dbReference>
<feature type="domain" description="EF-hand" evidence="5">
    <location>
        <begin position="1435"/>
        <end position="1470"/>
    </location>
</feature>
<dbReference type="SUPFAM" id="SSF47473">
    <property type="entry name" value="EF-hand"/>
    <property type="match status" value="8"/>
</dbReference>
<feature type="domain" description="EF-hand" evidence="5">
    <location>
        <begin position="750"/>
        <end position="785"/>
    </location>
</feature>
<dbReference type="SMART" id="SM00054">
    <property type="entry name" value="EFh"/>
    <property type="match status" value="16"/>
</dbReference>
<feature type="compositionally biased region" description="Low complexity" evidence="4">
    <location>
        <begin position="1817"/>
        <end position="1835"/>
    </location>
</feature>
<dbReference type="PROSITE" id="PS00018">
    <property type="entry name" value="EF_HAND_1"/>
    <property type="match status" value="7"/>
</dbReference>
<feature type="compositionally biased region" description="Basic and acidic residues" evidence="4">
    <location>
        <begin position="2045"/>
        <end position="2057"/>
    </location>
</feature>
<feature type="domain" description="EF-hand" evidence="5">
    <location>
        <begin position="1890"/>
        <end position="1925"/>
    </location>
</feature>
<evidence type="ECO:0000313" key="7">
    <source>
        <dbReference type="Proteomes" id="UP000324585"/>
    </source>
</evidence>
<feature type="region of interest" description="Disordered" evidence="4">
    <location>
        <begin position="2107"/>
        <end position="2187"/>
    </location>
</feature>
<feature type="region of interest" description="Disordered" evidence="4">
    <location>
        <begin position="1789"/>
        <end position="1843"/>
    </location>
</feature>
<evidence type="ECO:0000256" key="3">
    <source>
        <dbReference type="ARBA" id="ARBA00022837"/>
    </source>
</evidence>
<dbReference type="GO" id="GO:0005509">
    <property type="term" value="F:calcium ion binding"/>
    <property type="evidence" value="ECO:0007669"/>
    <property type="project" value="InterPro"/>
</dbReference>